<dbReference type="PANTHER" id="PTHR11101">
    <property type="entry name" value="PHOSPHATE TRANSPORTER"/>
    <property type="match status" value="1"/>
</dbReference>
<organism evidence="7">
    <name type="scientific">marine sediment metagenome</name>
    <dbReference type="NCBI Taxonomy" id="412755"/>
    <lineage>
        <taxon>unclassified sequences</taxon>
        <taxon>metagenomes</taxon>
        <taxon>ecological metagenomes</taxon>
    </lineage>
</organism>
<dbReference type="AlphaFoldDB" id="A0A0F9SM52"/>
<sequence length="411" mass="43623">MHANFILIAAVLIGLYSAINIGANDVANSMATSVASGALTIKRAVVVAGVCNILGAVLVGSHVANTIRKGIIDPLQFSDRQDLFLFGMLAAVLGSALWVNIATYFKLPVSTTHSIIGGVVGFGLVSVGIAGIKWKVILFVVLSWIISPVFGGIIAFTIFSIIKKFILSSKEPIAQARKVGPFFTGMVGFILSMAVFYKGLKHLHLDLPLIEALLVSLCIGAGGFLLGTFLLRRYKEKDTDPYYQVEKMANPLQVISAGFQAFSHGANDVANAIGPVAAIVIVIQTQKVEMQVAIPLWLLLLGGAGLAFGIYTWGYRVMETVGKKITSITPTRGFSAEFGTATTVLICSRLGMPVSTTHVAVGNIIGVGLARGISAINLDVIKKIFSAWIISLPAAGLFAVAIYLIFCFLFT</sequence>
<feature type="transmembrane region" description="Helical" evidence="6">
    <location>
        <begin position="387"/>
        <end position="410"/>
    </location>
</feature>
<gene>
    <name evidence="7" type="ORF">LCGC14_0502010</name>
</gene>
<evidence type="ECO:0000313" key="7">
    <source>
        <dbReference type="EMBL" id="KKN63427.1"/>
    </source>
</evidence>
<feature type="transmembrane region" description="Helical" evidence="6">
    <location>
        <begin position="83"/>
        <end position="105"/>
    </location>
</feature>
<evidence type="ECO:0000256" key="3">
    <source>
        <dbReference type="ARBA" id="ARBA00022692"/>
    </source>
</evidence>
<comment type="caution">
    <text evidence="7">The sequence shown here is derived from an EMBL/GenBank/DDBJ whole genome shotgun (WGS) entry which is preliminary data.</text>
</comment>
<feature type="transmembrane region" description="Helical" evidence="6">
    <location>
        <begin position="136"/>
        <end position="159"/>
    </location>
</feature>
<feature type="transmembrane region" description="Helical" evidence="6">
    <location>
        <begin position="209"/>
        <end position="231"/>
    </location>
</feature>
<keyword evidence="4 6" id="KW-1133">Transmembrane helix</keyword>
<dbReference type="GO" id="GO:0005315">
    <property type="term" value="F:phosphate transmembrane transporter activity"/>
    <property type="evidence" value="ECO:0007669"/>
    <property type="project" value="InterPro"/>
</dbReference>
<dbReference type="GO" id="GO:0016020">
    <property type="term" value="C:membrane"/>
    <property type="evidence" value="ECO:0007669"/>
    <property type="project" value="UniProtKB-SubCell"/>
</dbReference>
<feature type="transmembrane region" description="Helical" evidence="6">
    <location>
        <begin position="179"/>
        <end position="197"/>
    </location>
</feature>
<protein>
    <recommendedName>
        <fullName evidence="8">Phosphate transporter</fullName>
    </recommendedName>
</protein>
<evidence type="ECO:0000256" key="5">
    <source>
        <dbReference type="ARBA" id="ARBA00023136"/>
    </source>
</evidence>
<feature type="transmembrane region" description="Helical" evidence="6">
    <location>
        <begin position="112"/>
        <end position="130"/>
    </location>
</feature>
<dbReference type="GO" id="GO:0035435">
    <property type="term" value="P:phosphate ion transmembrane transport"/>
    <property type="evidence" value="ECO:0007669"/>
    <property type="project" value="TreeGrafter"/>
</dbReference>
<evidence type="ECO:0000256" key="6">
    <source>
        <dbReference type="SAM" id="Phobius"/>
    </source>
</evidence>
<evidence type="ECO:0000256" key="1">
    <source>
        <dbReference type="ARBA" id="ARBA00004141"/>
    </source>
</evidence>
<feature type="transmembrane region" description="Helical" evidence="6">
    <location>
        <begin position="294"/>
        <end position="314"/>
    </location>
</feature>
<keyword evidence="5 6" id="KW-0472">Membrane</keyword>
<evidence type="ECO:0008006" key="8">
    <source>
        <dbReference type="Google" id="ProtNLM"/>
    </source>
</evidence>
<dbReference type="Pfam" id="PF01384">
    <property type="entry name" value="PHO4"/>
    <property type="match status" value="1"/>
</dbReference>
<comment type="subcellular location">
    <subcellularLocation>
        <location evidence="1">Membrane</location>
        <topology evidence="1">Multi-pass membrane protein</topology>
    </subcellularLocation>
</comment>
<keyword evidence="2" id="KW-0813">Transport</keyword>
<keyword evidence="3 6" id="KW-0812">Transmembrane</keyword>
<dbReference type="InterPro" id="IPR001204">
    <property type="entry name" value="Phos_transporter"/>
</dbReference>
<proteinExistence type="predicted"/>
<reference evidence="7" key="1">
    <citation type="journal article" date="2015" name="Nature">
        <title>Complex archaea that bridge the gap between prokaryotes and eukaryotes.</title>
        <authorList>
            <person name="Spang A."/>
            <person name="Saw J.H."/>
            <person name="Jorgensen S.L."/>
            <person name="Zaremba-Niedzwiedzka K."/>
            <person name="Martijn J."/>
            <person name="Lind A.E."/>
            <person name="van Eijk R."/>
            <person name="Schleper C."/>
            <person name="Guy L."/>
            <person name="Ettema T.J."/>
        </authorList>
    </citation>
    <scope>NUCLEOTIDE SEQUENCE</scope>
</reference>
<feature type="transmembrane region" description="Helical" evidence="6">
    <location>
        <begin position="6"/>
        <end position="23"/>
    </location>
</feature>
<dbReference type="EMBL" id="LAZR01000590">
    <property type="protein sequence ID" value="KKN63427.1"/>
    <property type="molecule type" value="Genomic_DNA"/>
</dbReference>
<feature type="transmembrane region" description="Helical" evidence="6">
    <location>
        <begin position="44"/>
        <end position="63"/>
    </location>
</feature>
<evidence type="ECO:0000256" key="4">
    <source>
        <dbReference type="ARBA" id="ARBA00022989"/>
    </source>
</evidence>
<evidence type="ECO:0000256" key="2">
    <source>
        <dbReference type="ARBA" id="ARBA00022448"/>
    </source>
</evidence>
<name>A0A0F9SM52_9ZZZZ</name>
<dbReference type="PANTHER" id="PTHR11101:SF80">
    <property type="entry name" value="PHOSPHATE TRANSPORTER"/>
    <property type="match status" value="1"/>
</dbReference>
<accession>A0A0F9SM52</accession>